<accession>K9AZM6</accession>
<comment type="caution">
    <text evidence="1">The sequence shown here is derived from an EMBL/GenBank/DDBJ whole genome shotgun (WGS) entry which is preliminary data.</text>
</comment>
<dbReference type="PATRIC" id="fig|1229783.3.peg.1227"/>
<evidence type="ECO:0000313" key="1">
    <source>
        <dbReference type="EMBL" id="EKU48002.1"/>
    </source>
</evidence>
<dbReference type="AlphaFoldDB" id="K9AZM6"/>
<dbReference type="Gene3D" id="1.20.120.20">
    <property type="entry name" value="Apolipoprotein"/>
    <property type="match status" value="1"/>
</dbReference>
<dbReference type="OrthoDB" id="2157658at2"/>
<dbReference type="RefSeq" id="WP_009383407.1">
    <property type="nucleotide sequence ID" value="NZ_AMSQ01000008.1"/>
</dbReference>
<gene>
    <name evidence="1" type="ORF">C273_06068</name>
</gene>
<dbReference type="EMBL" id="AMSQ01000008">
    <property type="protein sequence ID" value="EKU48002.1"/>
    <property type="molecule type" value="Genomic_DNA"/>
</dbReference>
<dbReference type="Proteomes" id="UP000009885">
    <property type="component" value="Unassembled WGS sequence"/>
</dbReference>
<keyword evidence="2" id="KW-1185">Reference proteome</keyword>
<proteinExistence type="predicted"/>
<dbReference type="STRING" id="1229783.C273_06068"/>
<reference evidence="1 2" key="1">
    <citation type="journal article" date="2013" name="Genome Announc.">
        <title>Genome Sequence of Staphylococcus massiliensis Strain S46, Isolated from the Surface of Healthy Human Skin.</title>
        <authorList>
            <person name="Srivastav R."/>
            <person name="Singh A."/>
            <person name="Jangir P.K."/>
            <person name="Kumari C."/>
            <person name="Muduli S."/>
            <person name="Sharma R."/>
        </authorList>
    </citation>
    <scope>NUCLEOTIDE SEQUENCE [LARGE SCALE GENOMIC DNA]</scope>
    <source>
        <strain evidence="1 2">S46</strain>
    </source>
</reference>
<sequence length="283" mass="30320">MGEVLAKIANIWSQITGKIGQFMGRIVQRIQNGWNRAKSAVANALTHILGKVANIWSQITGKIGEFMGRIVQRIQNGWNRARSAIASAMGRILSVVTNKMNSVVESVKGGVNRAVSAARGFIGDFMSAGQDLINGLIDGIKQMAGDAVAAAKGVVGDAVAGAKSLLGIHSPSKVFKQIGVYTMQGMQIGLNKRGRKVVKDTTRIANAMTGAFKPNLNTATNFSGMTNEMKRLSSKGSINNNHNYTLRTEPNKTHLTVSLDFDDEAITAKVNGINARDEAVFTF</sequence>
<name>K9AZM6_9STAP</name>
<organism evidence="1 2">
    <name type="scientific">Staphylococcus massiliensis S46</name>
    <dbReference type="NCBI Taxonomy" id="1229783"/>
    <lineage>
        <taxon>Bacteria</taxon>
        <taxon>Bacillati</taxon>
        <taxon>Bacillota</taxon>
        <taxon>Bacilli</taxon>
        <taxon>Bacillales</taxon>
        <taxon>Staphylococcaceae</taxon>
        <taxon>Staphylococcus</taxon>
    </lineage>
</organism>
<dbReference type="PANTHER" id="PTHR37813">
    <property type="entry name" value="FELS-2 PROPHAGE PROTEIN"/>
    <property type="match status" value="1"/>
</dbReference>
<dbReference type="PANTHER" id="PTHR37813:SF1">
    <property type="entry name" value="FELS-2 PROPHAGE PROTEIN"/>
    <property type="match status" value="1"/>
</dbReference>
<protein>
    <submittedName>
        <fullName evidence="1">Putative phage membrane protein</fullName>
    </submittedName>
</protein>
<evidence type="ECO:0000313" key="2">
    <source>
        <dbReference type="Proteomes" id="UP000009885"/>
    </source>
</evidence>
<dbReference type="eggNOG" id="COG5412">
    <property type="taxonomic scope" value="Bacteria"/>
</dbReference>